<organism evidence="1 2">
    <name type="scientific">Naganishia cerealis</name>
    <dbReference type="NCBI Taxonomy" id="610337"/>
    <lineage>
        <taxon>Eukaryota</taxon>
        <taxon>Fungi</taxon>
        <taxon>Dikarya</taxon>
        <taxon>Basidiomycota</taxon>
        <taxon>Agaricomycotina</taxon>
        <taxon>Tremellomycetes</taxon>
        <taxon>Filobasidiales</taxon>
        <taxon>Filobasidiaceae</taxon>
        <taxon>Naganishia</taxon>
    </lineage>
</organism>
<keyword evidence="2" id="KW-1185">Reference proteome</keyword>
<proteinExistence type="predicted"/>
<comment type="caution">
    <text evidence="1">The sequence shown here is derived from an EMBL/GenBank/DDBJ whole genome shotgun (WGS) entry which is preliminary data.</text>
</comment>
<evidence type="ECO:0000313" key="1">
    <source>
        <dbReference type="EMBL" id="KAJ9093140.1"/>
    </source>
</evidence>
<dbReference type="EMBL" id="JASBWR010000127">
    <property type="protein sequence ID" value="KAJ9093140.1"/>
    <property type="molecule type" value="Genomic_DNA"/>
</dbReference>
<dbReference type="Proteomes" id="UP001241377">
    <property type="component" value="Unassembled WGS sequence"/>
</dbReference>
<name>A0ACC2V205_9TREE</name>
<sequence length="303" mass="33881">MMKIYNAVSDNLLVASVSPSHGYRCHIAQNPPVASLDLPTRKDLDSDVIVTETGNAAEYTSQAIPTSSPPTTPIAYAEFEKSSRHMPSSRGRISVFRNHLHWVLGMMLALFSFTMIEVSRSLRLGARFSIDPLLANYEVLSSLSDAVYALSWNGIATSLWLTMSCLDSALSEVTPEQESHSLFNIVAVEFVFTSSLAAAWIFCLIHYGRVLQVFWSSTTSDSRTEWMIYWVTYMSVCITCLLLLNATWMTQAAFAKAREDKTSIATVIFQQIDHLAENGEIQLLEDTEEGLIGYDGYLFLEKR</sequence>
<evidence type="ECO:0000313" key="2">
    <source>
        <dbReference type="Proteomes" id="UP001241377"/>
    </source>
</evidence>
<accession>A0ACC2V205</accession>
<protein>
    <submittedName>
        <fullName evidence="1">Uncharacterized protein</fullName>
    </submittedName>
</protein>
<gene>
    <name evidence="1" type="ORF">QFC19_008483</name>
</gene>
<reference evidence="1" key="1">
    <citation type="submission" date="2023-04" db="EMBL/GenBank/DDBJ databases">
        <title>Draft Genome sequencing of Naganishia species isolated from polar environments using Oxford Nanopore Technology.</title>
        <authorList>
            <person name="Leo P."/>
            <person name="Venkateswaran K."/>
        </authorList>
    </citation>
    <scope>NUCLEOTIDE SEQUENCE</scope>
    <source>
        <strain evidence="1">MNA-CCFEE 5261</strain>
    </source>
</reference>